<accession>A0A0P7W6I3</accession>
<dbReference type="AlphaFoldDB" id="A0A0P7W6I3"/>
<keyword evidence="4" id="KW-1185">Reference proteome</keyword>
<comment type="caution">
    <text evidence="2">The sequence shown here is derived from an EMBL/GenBank/DDBJ whole genome shotgun (WGS) entry which is preliminary data.</text>
</comment>
<evidence type="ECO:0000313" key="2">
    <source>
        <dbReference type="EMBL" id="KPP95640.1"/>
    </source>
</evidence>
<evidence type="ECO:0000313" key="4">
    <source>
        <dbReference type="Proteomes" id="UP000182045"/>
    </source>
</evidence>
<evidence type="ECO:0000313" key="1">
    <source>
        <dbReference type="EMBL" id="CUX81961.1"/>
    </source>
</evidence>
<gene>
    <name evidence="1" type="ORF">Ga0058931_2081</name>
    <name evidence="2" type="ORF">HLUCCA05_02970</name>
</gene>
<dbReference type="EMBL" id="LJSG01000002">
    <property type="protein sequence ID" value="KPP95640.1"/>
    <property type="molecule type" value="Genomic_DNA"/>
</dbReference>
<organism evidence="2 3">
    <name type="scientific">Roseibaca calidilacus</name>
    <dbReference type="NCBI Taxonomy" id="1666912"/>
    <lineage>
        <taxon>Bacteria</taxon>
        <taxon>Pseudomonadati</taxon>
        <taxon>Pseudomonadota</taxon>
        <taxon>Alphaproteobacteria</taxon>
        <taxon>Rhodobacterales</taxon>
        <taxon>Paracoccaceae</taxon>
        <taxon>Roseinatronobacter</taxon>
    </lineage>
</organism>
<protein>
    <submittedName>
        <fullName evidence="2">Uncharacterized protein</fullName>
    </submittedName>
</protein>
<dbReference type="EMBL" id="FBYC01000004">
    <property type="protein sequence ID" value="CUX81961.1"/>
    <property type="molecule type" value="Genomic_DNA"/>
</dbReference>
<dbReference type="Proteomes" id="UP000050413">
    <property type="component" value="Unassembled WGS sequence"/>
</dbReference>
<sequence length="214" mass="23591">MKLIGYLLSGMILAGVGTTFAYEYKSAGFARSAELEMIRLLSDTSETIDIPFSLRGKREVFEACAALQSSIMLSIQTSETRSNVAARCLELAEAALKRNPTLSAAHVIKASYEADLSEAANAITASWETAPRDGWEAQLRLLRGFELQALGVTAADRVIEADIVTLLQSQSGRVWLAQLYWNDPTVQPALIRIIETRPDREQAAFLTQVRRNAR</sequence>
<reference evidence="2 3" key="1">
    <citation type="submission" date="2015-09" db="EMBL/GenBank/DDBJ databases">
        <title>Identification and resolution of microdiversity through metagenomic sequencing of parallel consortia.</title>
        <authorList>
            <person name="Nelson W.C."/>
            <person name="Romine M.F."/>
            <person name="Lindemann S.R."/>
        </authorList>
    </citation>
    <scope>NUCLEOTIDE SEQUENCE [LARGE SCALE GENOMIC DNA]</scope>
    <source>
        <strain evidence="2">HL-91</strain>
    </source>
</reference>
<name>A0A0P7W6I3_9RHOB</name>
<dbReference type="Proteomes" id="UP000182045">
    <property type="component" value="Unassembled WGS sequence"/>
</dbReference>
<reference evidence="1 4" key="2">
    <citation type="submission" date="2016-01" db="EMBL/GenBank/DDBJ databases">
        <authorList>
            <person name="Varghese N."/>
        </authorList>
    </citation>
    <scope>NUCLEOTIDE SEQUENCE [LARGE SCALE GENOMIC DNA]</scope>
    <source>
        <strain evidence="1 4">HL-91</strain>
    </source>
</reference>
<proteinExistence type="predicted"/>
<evidence type="ECO:0000313" key="3">
    <source>
        <dbReference type="Proteomes" id="UP000050413"/>
    </source>
</evidence>
<dbReference type="STRING" id="1666912.Ga0058931_2081"/>